<dbReference type="EMBL" id="JBGBPQ010000008">
    <property type="protein sequence ID" value="KAL1521082.1"/>
    <property type="molecule type" value="Genomic_DNA"/>
</dbReference>
<feature type="transmembrane region" description="Helical" evidence="6">
    <location>
        <begin position="99"/>
        <end position="117"/>
    </location>
</feature>
<evidence type="ECO:0000256" key="2">
    <source>
        <dbReference type="ARBA" id="ARBA00022475"/>
    </source>
</evidence>
<feature type="transmembrane region" description="Helical" evidence="6">
    <location>
        <begin position="160"/>
        <end position="178"/>
    </location>
</feature>
<comment type="caution">
    <text evidence="8">The sequence shown here is derived from an EMBL/GenBank/DDBJ whole genome shotgun (WGS) entry which is preliminary data.</text>
</comment>
<dbReference type="PANTHER" id="PTHR30506:SF3">
    <property type="entry name" value="UPF0126 INNER MEMBRANE PROTEIN YADS-RELATED"/>
    <property type="match status" value="1"/>
</dbReference>
<accession>A0AB34JII5</accession>
<keyword evidence="5 6" id="KW-0472">Membrane</keyword>
<dbReference type="PANTHER" id="PTHR30506">
    <property type="entry name" value="INNER MEMBRANE PROTEIN"/>
    <property type="match status" value="1"/>
</dbReference>
<evidence type="ECO:0000256" key="6">
    <source>
        <dbReference type="SAM" id="Phobius"/>
    </source>
</evidence>
<feature type="domain" description="Glycine transporter" evidence="7">
    <location>
        <begin position="283"/>
        <end position="354"/>
    </location>
</feature>
<evidence type="ECO:0000313" key="8">
    <source>
        <dbReference type="EMBL" id="KAL1521082.1"/>
    </source>
</evidence>
<comment type="subcellular location">
    <subcellularLocation>
        <location evidence="1">Cell membrane</location>
        <topology evidence="1">Multi-pass membrane protein</topology>
    </subcellularLocation>
</comment>
<feature type="domain" description="Glycine transporter" evidence="7">
    <location>
        <begin position="99"/>
        <end position="175"/>
    </location>
</feature>
<dbReference type="Pfam" id="PF03458">
    <property type="entry name" value="Gly_transporter"/>
    <property type="match status" value="2"/>
</dbReference>
<name>A0AB34JII5_PRYPA</name>
<keyword evidence="4 6" id="KW-1133">Transmembrane helix</keyword>
<dbReference type="GO" id="GO:0005886">
    <property type="term" value="C:plasma membrane"/>
    <property type="evidence" value="ECO:0007669"/>
    <property type="project" value="UniProtKB-SubCell"/>
</dbReference>
<reference evidence="8 9" key="1">
    <citation type="journal article" date="2024" name="Science">
        <title>Giant polyketide synthase enzymes in the biosynthesis of giant marine polyether toxins.</title>
        <authorList>
            <person name="Fallon T.R."/>
            <person name="Shende V.V."/>
            <person name="Wierzbicki I.H."/>
            <person name="Pendleton A.L."/>
            <person name="Watervoot N.F."/>
            <person name="Auber R.P."/>
            <person name="Gonzalez D.J."/>
            <person name="Wisecaver J.H."/>
            <person name="Moore B.S."/>
        </authorList>
    </citation>
    <scope>NUCLEOTIDE SEQUENCE [LARGE SCALE GENOMIC DNA]</scope>
    <source>
        <strain evidence="8 9">12B1</strain>
    </source>
</reference>
<protein>
    <recommendedName>
        <fullName evidence="7">Glycine transporter domain-containing protein</fullName>
    </recommendedName>
</protein>
<dbReference type="AlphaFoldDB" id="A0AB34JII5"/>
<evidence type="ECO:0000259" key="7">
    <source>
        <dbReference type="Pfam" id="PF03458"/>
    </source>
</evidence>
<evidence type="ECO:0000256" key="5">
    <source>
        <dbReference type="ARBA" id="ARBA00023136"/>
    </source>
</evidence>
<organism evidence="8 9">
    <name type="scientific">Prymnesium parvum</name>
    <name type="common">Toxic golden alga</name>
    <dbReference type="NCBI Taxonomy" id="97485"/>
    <lineage>
        <taxon>Eukaryota</taxon>
        <taxon>Haptista</taxon>
        <taxon>Haptophyta</taxon>
        <taxon>Prymnesiophyceae</taxon>
        <taxon>Prymnesiales</taxon>
        <taxon>Prymnesiaceae</taxon>
        <taxon>Prymnesium</taxon>
    </lineage>
</organism>
<evidence type="ECO:0000256" key="3">
    <source>
        <dbReference type="ARBA" id="ARBA00022692"/>
    </source>
</evidence>
<dbReference type="Proteomes" id="UP001515480">
    <property type="component" value="Unassembled WGS sequence"/>
</dbReference>
<proteinExistence type="predicted"/>
<sequence>MPPRWRTHLGSQGYCKPASPSSFDIVRRANELNVRLSPREIECLLAHCDEMGNRDGKLTHDEFMNLAKKERDDDAERQVLVGFIVKSDEHTVGQRVLQAIDYLSTALFGAVGVIIAGQTGMNVVGTTFVGCIACLGGGTLNDMMTGNTRQGIFWMRNPAFLGIALGTSVFTFYAWPMFEEAYAQRQMATLRQAAGVAPGEQIGSEAFVAALAKEPKEARVIFSAVDRHIEEELGRACLDDAERARLVFDWLLKAHPSPSRELETPALQLVARLCVLDSPNVYILETLGLGGLAVIGAQAGIVRGVHPLACIATGVTICFGGVLRDLLCHRPLAIGAQSYALATAAGASVYVGLRQLVIAGYPIPLPLRIALGACTAMAQRVYSYYSHGVHDQFLKPMANYRASTRLIPSGKSSEDLCDAAARGDCATVKRLVVERGLDPCKGDYDARTPLQ</sequence>
<evidence type="ECO:0000256" key="1">
    <source>
        <dbReference type="ARBA" id="ARBA00004651"/>
    </source>
</evidence>
<keyword evidence="2" id="KW-1003">Cell membrane</keyword>
<gene>
    <name evidence="8" type="ORF">AB1Y20_022636</name>
</gene>
<evidence type="ECO:0000313" key="9">
    <source>
        <dbReference type="Proteomes" id="UP001515480"/>
    </source>
</evidence>
<dbReference type="InterPro" id="IPR005115">
    <property type="entry name" value="Gly_transporter"/>
</dbReference>
<evidence type="ECO:0000256" key="4">
    <source>
        <dbReference type="ARBA" id="ARBA00022989"/>
    </source>
</evidence>
<keyword evidence="9" id="KW-1185">Reference proteome</keyword>
<keyword evidence="3 6" id="KW-0812">Transmembrane</keyword>
<feature type="transmembrane region" description="Helical" evidence="6">
    <location>
        <begin position="123"/>
        <end position="140"/>
    </location>
</feature>